<comment type="caution">
    <text evidence="2">The sequence shown here is derived from an EMBL/GenBank/DDBJ whole genome shotgun (WGS) entry which is preliminary data.</text>
</comment>
<gene>
    <name evidence="2" type="ORF">BS47DRAFT_1056882</name>
</gene>
<evidence type="ECO:0000313" key="3">
    <source>
        <dbReference type="Proteomes" id="UP000886523"/>
    </source>
</evidence>
<dbReference type="EMBL" id="MU128986">
    <property type="protein sequence ID" value="KAF9512431.1"/>
    <property type="molecule type" value="Genomic_DNA"/>
</dbReference>
<name>A0A9P6AX56_9AGAM</name>
<evidence type="ECO:0000256" key="1">
    <source>
        <dbReference type="SAM" id="SignalP"/>
    </source>
</evidence>
<sequence>MMTLRLILDLKLVASYLLDSRLVDVQELGSILLPQNLWLDTNGTLLLGDLTTRSPRDPSRTLNKGQDVAGSVSNFIYDLTPEIIGISLRPLNPHGLPRLESPNERLSRSLVLRHLATDPSELSQALDLPPRLGDIASSVNGNSYNDNALEAHIASVTERSHTGQFDCDGQWTPGDVLCLSEKGDALKRVGRLPSRQDPLKAISIREERLPRPRVYGIFENSPHAHRDNLPNGWTRYRFAHVGSDVKVISLSALRRIAITQPQEIWSSFRPFAISLAATIDVPVDRLILIVSTQDQVRFAQYTVDRLDDGENKPESMYFFLPSDPAVMPVVAGAGPSKEREN</sequence>
<feature type="signal peptide" evidence="1">
    <location>
        <begin position="1"/>
        <end position="15"/>
    </location>
</feature>
<proteinExistence type="predicted"/>
<accession>A0A9P6AX56</accession>
<reference evidence="2" key="1">
    <citation type="journal article" date="2020" name="Nat. Commun.">
        <title>Large-scale genome sequencing of mycorrhizal fungi provides insights into the early evolution of symbiotic traits.</title>
        <authorList>
            <person name="Miyauchi S."/>
            <person name="Kiss E."/>
            <person name="Kuo A."/>
            <person name="Drula E."/>
            <person name="Kohler A."/>
            <person name="Sanchez-Garcia M."/>
            <person name="Morin E."/>
            <person name="Andreopoulos B."/>
            <person name="Barry K.W."/>
            <person name="Bonito G."/>
            <person name="Buee M."/>
            <person name="Carver A."/>
            <person name="Chen C."/>
            <person name="Cichocki N."/>
            <person name="Clum A."/>
            <person name="Culley D."/>
            <person name="Crous P.W."/>
            <person name="Fauchery L."/>
            <person name="Girlanda M."/>
            <person name="Hayes R.D."/>
            <person name="Keri Z."/>
            <person name="LaButti K."/>
            <person name="Lipzen A."/>
            <person name="Lombard V."/>
            <person name="Magnuson J."/>
            <person name="Maillard F."/>
            <person name="Murat C."/>
            <person name="Nolan M."/>
            <person name="Ohm R.A."/>
            <person name="Pangilinan J."/>
            <person name="Pereira M.F."/>
            <person name="Perotto S."/>
            <person name="Peter M."/>
            <person name="Pfister S."/>
            <person name="Riley R."/>
            <person name="Sitrit Y."/>
            <person name="Stielow J.B."/>
            <person name="Szollosi G."/>
            <person name="Zifcakova L."/>
            <person name="Stursova M."/>
            <person name="Spatafora J.W."/>
            <person name="Tedersoo L."/>
            <person name="Vaario L.M."/>
            <person name="Yamada A."/>
            <person name="Yan M."/>
            <person name="Wang P."/>
            <person name="Xu J."/>
            <person name="Bruns T."/>
            <person name="Baldrian P."/>
            <person name="Vilgalys R."/>
            <person name="Dunand C."/>
            <person name="Henrissat B."/>
            <person name="Grigoriev I.V."/>
            <person name="Hibbett D."/>
            <person name="Nagy L.G."/>
            <person name="Martin F.M."/>
        </authorList>
    </citation>
    <scope>NUCLEOTIDE SEQUENCE</scope>
    <source>
        <strain evidence="2">UP504</strain>
    </source>
</reference>
<dbReference type="AlphaFoldDB" id="A0A9P6AX56"/>
<protein>
    <submittedName>
        <fullName evidence="2">Uncharacterized protein</fullName>
    </submittedName>
</protein>
<organism evidence="2 3">
    <name type="scientific">Hydnum rufescens UP504</name>
    <dbReference type="NCBI Taxonomy" id="1448309"/>
    <lineage>
        <taxon>Eukaryota</taxon>
        <taxon>Fungi</taxon>
        <taxon>Dikarya</taxon>
        <taxon>Basidiomycota</taxon>
        <taxon>Agaricomycotina</taxon>
        <taxon>Agaricomycetes</taxon>
        <taxon>Cantharellales</taxon>
        <taxon>Hydnaceae</taxon>
        <taxon>Hydnum</taxon>
    </lineage>
</organism>
<keyword evidence="1" id="KW-0732">Signal</keyword>
<dbReference type="Proteomes" id="UP000886523">
    <property type="component" value="Unassembled WGS sequence"/>
</dbReference>
<evidence type="ECO:0000313" key="2">
    <source>
        <dbReference type="EMBL" id="KAF9512431.1"/>
    </source>
</evidence>
<keyword evidence="3" id="KW-1185">Reference proteome</keyword>
<feature type="chain" id="PRO_5040216111" evidence="1">
    <location>
        <begin position="16"/>
        <end position="341"/>
    </location>
</feature>